<proteinExistence type="predicted"/>
<dbReference type="EMBL" id="JACIEC010000012">
    <property type="protein sequence ID" value="MBB4145842.1"/>
    <property type="molecule type" value="Genomic_DNA"/>
</dbReference>
<keyword evidence="2" id="KW-1185">Reference proteome</keyword>
<sequence length="112" mass="12988">MPAGYYAGRSHPYRDNKIPKLSTAHEIGQFVRLDCIICKISRYYLPEDIQQLCGDVNAFQLRGQFRCERCGHRDSVSASFVTLLAREKVGLIVRRLERIEVKHVPIWKDVKL</sequence>
<organism evidence="1 2">
    <name type="scientific">Rhizobium rhizoryzae</name>
    <dbReference type="NCBI Taxonomy" id="451876"/>
    <lineage>
        <taxon>Bacteria</taxon>
        <taxon>Pseudomonadati</taxon>
        <taxon>Pseudomonadota</taxon>
        <taxon>Alphaproteobacteria</taxon>
        <taxon>Hyphomicrobiales</taxon>
        <taxon>Rhizobiaceae</taxon>
        <taxon>Rhizobium/Agrobacterium group</taxon>
        <taxon>Rhizobium</taxon>
    </lineage>
</organism>
<evidence type="ECO:0000313" key="1">
    <source>
        <dbReference type="EMBL" id="MBB4145842.1"/>
    </source>
</evidence>
<dbReference type="Proteomes" id="UP000519897">
    <property type="component" value="Unassembled WGS sequence"/>
</dbReference>
<comment type="caution">
    <text evidence="1">The sequence shown here is derived from an EMBL/GenBank/DDBJ whole genome shotgun (WGS) entry which is preliminary data.</text>
</comment>
<accession>A0A7W6PU46</accession>
<reference evidence="1 2" key="1">
    <citation type="submission" date="2020-08" db="EMBL/GenBank/DDBJ databases">
        <title>Genomic Encyclopedia of Type Strains, Phase IV (KMG-IV): sequencing the most valuable type-strain genomes for metagenomic binning, comparative biology and taxonomic classification.</title>
        <authorList>
            <person name="Goeker M."/>
        </authorList>
    </citation>
    <scope>NUCLEOTIDE SEQUENCE [LARGE SCALE GENOMIC DNA]</scope>
    <source>
        <strain evidence="1 2">DSM 29514</strain>
    </source>
</reference>
<protein>
    <submittedName>
        <fullName evidence="1">Uncharacterized protein</fullName>
    </submittedName>
</protein>
<gene>
    <name evidence="1" type="ORF">GGQ72_004408</name>
</gene>
<dbReference type="AlphaFoldDB" id="A0A7W6PU46"/>
<name>A0A7W6PU46_9HYPH</name>
<evidence type="ECO:0000313" key="2">
    <source>
        <dbReference type="Proteomes" id="UP000519897"/>
    </source>
</evidence>